<evidence type="ECO:0000313" key="6">
    <source>
        <dbReference type="EMBL" id="SEL30775.1"/>
    </source>
</evidence>
<dbReference type="PANTHER" id="PTHR30332:SF17">
    <property type="entry name" value="TYPE IV PILIATION SYSTEM PROTEIN DR_0774-RELATED"/>
    <property type="match status" value="1"/>
</dbReference>
<dbReference type="InterPro" id="IPR050810">
    <property type="entry name" value="Bact_Secretion_Sys_Channel"/>
</dbReference>
<dbReference type="InterPro" id="IPR001775">
    <property type="entry name" value="GspD/PilQ"/>
</dbReference>
<dbReference type="PANTHER" id="PTHR30332">
    <property type="entry name" value="PROBABLE GENERAL SECRETION PATHWAY PROTEIN D"/>
    <property type="match status" value="1"/>
</dbReference>
<comment type="similarity">
    <text evidence="1">Belongs to the bacterial secretin family.</text>
</comment>
<dbReference type="Proteomes" id="UP000199214">
    <property type="component" value="Unassembled WGS sequence"/>
</dbReference>
<keyword evidence="3" id="KW-0732">Signal</keyword>
<evidence type="ECO:0000313" key="7">
    <source>
        <dbReference type="Proteomes" id="UP000199214"/>
    </source>
</evidence>
<dbReference type="InterPro" id="IPR004846">
    <property type="entry name" value="T2SS/T3SS_dom"/>
</dbReference>
<gene>
    <name evidence="6" type="ORF">SAMN05216382_1764</name>
</gene>
<feature type="chain" id="PRO_5011462812" evidence="3">
    <location>
        <begin position="23"/>
        <end position="557"/>
    </location>
</feature>
<dbReference type="EMBL" id="FNZZ01000003">
    <property type="protein sequence ID" value="SEL30775.1"/>
    <property type="molecule type" value="Genomic_DNA"/>
</dbReference>
<feature type="compositionally biased region" description="Low complexity" evidence="2">
    <location>
        <begin position="523"/>
        <end position="532"/>
    </location>
</feature>
<feature type="domain" description="Type II/III secretion system secretin-like" evidence="4">
    <location>
        <begin position="299"/>
        <end position="458"/>
    </location>
</feature>
<evidence type="ECO:0000259" key="5">
    <source>
        <dbReference type="Pfam" id="PF13629"/>
    </source>
</evidence>
<proteinExistence type="inferred from homology"/>
<dbReference type="STRING" id="1855283.SAMN05216382_1764"/>
<sequence length="557" mass="57287">MRFSSKPLGWPLALALASAAVAATPATAPAQSGVAAVNGGTIQLSTGRGRLITLSRPMSDLFVASSDIADVQVRSPTQLYVFGKKPGETTVSATAKGGAVVYAATVRVGNNFDSIQSMLNLAMPDSQITATPMNGLVLLTGTVRGPEDGAEAEKLVAAFVGENTKVLSRLRTATPLQVNLQVKFAEVNRTFLKNIGSNISTIDSTGGFRFGIGSGRGAATTINTRPGLPLGVNAGNVSGFAIDPTSITYLPNGSIDPTSIKVVSTPGTNVGTANNIRSTIGALTKVFGLNLLSAIDLGEQNGQVTTLANPNLTALSGETGTFLAGGEIPIPISQGLGAVSVEYKEFGVSLAYTPTVLSDGRISLRVRPEVSNLDYANAVAVGNSRVPALTTRRAETTVELGSGQSFMIAGLMSNTHANTFDKTPGVGDVPVLGALFRSNAFQRNETELVIIITPYLVKPVNGTDIALPTDGYKAPTDLQRVLLGQLTDGQSGAERPRPTMQVGPAPAPAIGAAATPRVGQSLPQPAAAAPVREAADRKNGRLPAKKGPAPTPGFSIN</sequence>
<evidence type="ECO:0000259" key="4">
    <source>
        <dbReference type="Pfam" id="PF00263"/>
    </source>
</evidence>
<dbReference type="InterPro" id="IPR032789">
    <property type="entry name" value="T2SS-T3SS_pil_N"/>
</dbReference>
<organism evidence="6 7">
    <name type="scientific">Sphingomonas palmae</name>
    <dbReference type="NCBI Taxonomy" id="1855283"/>
    <lineage>
        <taxon>Bacteria</taxon>
        <taxon>Pseudomonadati</taxon>
        <taxon>Pseudomonadota</taxon>
        <taxon>Alphaproteobacteria</taxon>
        <taxon>Sphingomonadales</taxon>
        <taxon>Sphingomonadaceae</taxon>
        <taxon>Sphingomonas</taxon>
    </lineage>
</organism>
<keyword evidence="7" id="KW-1185">Reference proteome</keyword>
<feature type="domain" description="Pilus formation protein N-terminal" evidence="5">
    <location>
        <begin position="40"/>
        <end position="108"/>
    </location>
</feature>
<accession>A0A1H7P696</accession>
<dbReference type="RefSeq" id="WP_093005447.1">
    <property type="nucleotide sequence ID" value="NZ_FNZZ01000003.1"/>
</dbReference>
<feature type="region of interest" description="Disordered" evidence="2">
    <location>
        <begin position="489"/>
        <end position="557"/>
    </location>
</feature>
<evidence type="ECO:0000256" key="3">
    <source>
        <dbReference type="SAM" id="SignalP"/>
    </source>
</evidence>
<dbReference type="Pfam" id="PF00263">
    <property type="entry name" value="Secretin"/>
    <property type="match status" value="1"/>
</dbReference>
<dbReference type="GO" id="GO:0009306">
    <property type="term" value="P:protein secretion"/>
    <property type="evidence" value="ECO:0007669"/>
    <property type="project" value="InterPro"/>
</dbReference>
<protein>
    <submittedName>
        <fullName evidence="6">Pilus assembly protein CpaC</fullName>
    </submittedName>
</protein>
<dbReference type="GO" id="GO:0015627">
    <property type="term" value="C:type II protein secretion system complex"/>
    <property type="evidence" value="ECO:0007669"/>
    <property type="project" value="TreeGrafter"/>
</dbReference>
<evidence type="ECO:0000256" key="1">
    <source>
        <dbReference type="RuleBase" id="RU004003"/>
    </source>
</evidence>
<reference evidence="7" key="1">
    <citation type="submission" date="2016-10" db="EMBL/GenBank/DDBJ databases">
        <authorList>
            <person name="Varghese N."/>
            <person name="Submissions S."/>
        </authorList>
    </citation>
    <scope>NUCLEOTIDE SEQUENCE [LARGE SCALE GENOMIC DNA]</scope>
    <source>
        <strain evidence="7">JS21-1</strain>
    </source>
</reference>
<feature type="signal peptide" evidence="3">
    <location>
        <begin position="1"/>
        <end position="22"/>
    </location>
</feature>
<dbReference type="AlphaFoldDB" id="A0A1H7P696"/>
<name>A0A1H7P696_9SPHN</name>
<dbReference type="PRINTS" id="PR00811">
    <property type="entry name" value="BCTERIALGSPD"/>
</dbReference>
<dbReference type="OrthoDB" id="9775455at2"/>
<evidence type="ECO:0000256" key="2">
    <source>
        <dbReference type="SAM" id="MobiDB-lite"/>
    </source>
</evidence>
<dbReference type="Pfam" id="PF13629">
    <property type="entry name" value="T2SS-T3SS_pil_N"/>
    <property type="match status" value="1"/>
</dbReference>